<dbReference type="PANTHER" id="PTHR44196:SF2">
    <property type="entry name" value="SHORT-CHAIN DEHYDROGENASE-RELATED"/>
    <property type="match status" value="1"/>
</dbReference>
<dbReference type="OrthoDB" id="9797538at2"/>
<evidence type="ECO:0000313" key="4">
    <source>
        <dbReference type="EMBL" id="TDK26471.1"/>
    </source>
</evidence>
<dbReference type="PANTHER" id="PTHR44196">
    <property type="entry name" value="DEHYDROGENASE/REDUCTASE SDR FAMILY MEMBER 7B"/>
    <property type="match status" value="1"/>
</dbReference>
<evidence type="ECO:0000256" key="1">
    <source>
        <dbReference type="ARBA" id="ARBA00006484"/>
    </source>
</evidence>
<evidence type="ECO:0000313" key="5">
    <source>
        <dbReference type="Proteomes" id="UP000295411"/>
    </source>
</evidence>
<dbReference type="Gene3D" id="3.40.50.720">
    <property type="entry name" value="NAD(P)-binding Rossmann-like Domain"/>
    <property type="match status" value="1"/>
</dbReference>
<comment type="similarity">
    <text evidence="1 3">Belongs to the short-chain dehydrogenases/reductases (SDR) family.</text>
</comment>
<dbReference type="SUPFAM" id="SSF51735">
    <property type="entry name" value="NAD(P)-binding Rossmann-fold domains"/>
    <property type="match status" value="1"/>
</dbReference>
<protein>
    <submittedName>
        <fullName evidence="4">SDR family oxidoreductase</fullName>
    </submittedName>
</protein>
<evidence type="ECO:0000256" key="2">
    <source>
        <dbReference type="ARBA" id="ARBA00023002"/>
    </source>
</evidence>
<dbReference type="EMBL" id="SMTK01000002">
    <property type="protein sequence ID" value="TDK26471.1"/>
    <property type="molecule type" value="Genomic_DNA"/>
</dbReference>
<sequence length="252" mass="26859">MTQTAMITGATAGLGAEFARSLAARGSNLVLVARDAERLEDVARRLRRAHGVTVEVLPADLLEDGGLDRVTARLTGDAVPITTLINNAGYGLRQAFAENSFEEERRHLRIHIEVPLALTHAVLGGMRKRGSGHIINVASVAGFVPRGTYGAAKAAMISFSRWANLAYGREGITVTALCPGFVHTEFHDRMGLDKSTVPAWMWLNAEQVIAEGLRDAAAGKAVSIPSVKYKALAGIARTLPSRLVAGLASRGR</sequence>
<name>A0A4R5TZ63_9MICC</name>
<dbReference type="Pfam" id="PF00106">
    <property type="entry name" value="adh_short"/>
    <property type="match status" value="1"/>
</dbReference>
<keyword evidence="5" id="KW-1185">Reference proteome</keyword>
<dbReference type="PRINTS" id="PR00080">
    <property type="entry name" value="SDRFAMILY"/>
</dbReference>
<organism evidence="4 5">
    <name type="scientific">Arthrobacter crusticola</name>
    <dbReference type="NCBI Taxonomy" id="2547960"/>
    <lineage>
        <taxon>Bacteria</taxon>
        <taxon>Bacillati</taxon>
        <taxon>Actinomycetota</taxon>
        <taxon>Actinomycetes</taxon>
        <taxon>Micrococcales</taxon>
        <taxon>Micrococcaceae</taxon>
        <taxon>Arthrobacter</taxon>
    </lineage>
</organism>
<dbReference type="CDD" id="cd05233">
    <property type="entry name" value="SDR_c"/>
    <property type="match status" value="1"/>
</dbReference>
<dbReference type="RefSeq" id="WP_133402833.1">
    <property type="nucleotide sequence ID" value="NZ_SMTK01000002.1"/>
</dbReference>
<proteinExistence type="inferred from homology"/>
<dbReference type="AlphaFoldDB" id="A0A4R5TZ63"/>
<dbReference type="InterPro" id="IPR002347">
    <property type="entry name" value="SDR_fam"/>
</dbReference>
<evidence type="ECO:0000256" key="3">
    <source>
        <dbReference type="RuleBase" id="RU000363"/>
    </source>
</evidence>
<dbReference type="GO" id="GO:0016491">
    <property type="term" value="F:oxidoreductase activity"/>
    <property type="evidence" value="ECO:0007669"/>
    <property type="project" value="UniProtKB-KW"/>
</dbReference>
<dbReference type="PIRSF" id="PIRSF000126">
    <property type="entry name" value="11-beta-HSD1"/>
    <property type="match status" value="1"/>
</dbReference>
<dbReference type="GO" id="GO:0016020">
    <property type="term" value="C:membrane"/>
    <property type="evidence" value="ECO:0007669"/>
    <property type="project" value="TreeGrafter"/>
</dbReference>
<dbReference type="InterPro" id="IPR036291">
    <property type="entry name" value="NAD(P)-bd_dom_sf"/>
</dbReference>
<reference evidence="4 5" key="1">
    <citation type="submission" date="2019-03" db="EMBL/GenBank/DDBJ databases">
        <title>Arthrobacter sp. nov., an bacterium isolated from biocrust in Mu Us Desert.</title>
        <authorList>
            <person name="Lixiong L."/>
        </authorList>
    </citation>
    <scope>NUCLEOTIDE SEQUENCE [LARGE SCALE GENOMIC DNA]</scope>
    <source>
        <strain evidence="4 5">SLN-3</strain>
    </source>
</reference>
<accession>A0A4R5TZ63</accession>
<comment type="caution">
    <text evidence="4">The sequence shown here is derived from an EMBL/GenBank/DDBJ whole genome shotgun (WGS) entry which is preliminary data.</text>
</comment>
<keyword evidence="2" id="KW-0560">Oxidoreductase</keyword>
<dbReference type="Proteomes" id="UP000295411">
    <property type="component" value="Unassembled WGS sequence"/>
</dbReference>
<dbReference type="PRINTS" id="PR00081">
    <property type="entry name" value="GDHRDH"/>
</dbReference>
<gene>
    <name evidence="4" type="ORF">E2F48_04540</name>
</gene>